<keyword evidence="1 6" id="KW-0645">Protease</keyword>
<comment type="similarity">
    <text evidence="6">Belongs to the peptidase M48 family.</text>
</comment>
<comment type="caution">
    <text evidence="8">The sequence shown here is derived from an EMBL/GenBank/DDBJ whole genome shotgun (WGS) entry which is preliminary data.</text>
</comment>
<dbReference type="PANTHER" id="PTHR22726:SF1">
    <property type="entry name" value="METALLOENDOPEPTIDASE OMA1, MITOCHONDRIAL"/>
    <property type="match status" value="1"/>
</dbReference>
<evidence type="ECO:0000256" key="3">
    <source>
        <dbReference type="ARBA" id="ARBA00022801"/>
    </source>
</evidence>
<proteinExistence type="inferred from homology"/>
<keyword evidence="4 6" id="KW-0862">Zinc</keyword>
<accession>A0A1J5GVH7</accession>
<name>A0A1J5GVH7_9BACT</name>
<evidence type="ECO:0000313" key="9">
    <source>
        <dbReference type="Proteomes" id="UP000182763"/>
    </source>
</evidence>
<keyword evidence="3 6" id="KW-0378">Hydrolase</keyword>
<evidence type="ECO:0000256" key="6">
    <source>
        <dbReference type="RuleBase" id="RU003983"/>
    </source>
</evidence>
<dbReference type="CDD" id="cd07324">
    <property type="entry name" value="M48C_Oma1-like"/>
    <property type="match status" value="1"/>
</dbReference>
<reference evidence="8 9" key="1">
    <citation type="journal article" date="2016" name="Environ. Microbiol.">
        <title>Genomic resolution of a cold subsurface aquifer community provides metabolic insights for novel microbes adapted to high CO concentrations.</title>
        <authorList>
            <person name="Probst A.J."/>
            <person name="Castelle C.J."/>
            <person name="Singh A."/>
            <person name="Brown C.T."/>
            <person name="Anantharaman K."/>
            <person name="Sharon I."/>
            <person name="Hug L.A."/>
            <person name="Burstein D."/>
            <person name="Emerson J.B."/>
            <person name="Thomas B.C."/>
            <person name="Banfield J.F."/>
        </authorList>
    </citation>
    <scope>NUCLEOTIDE SEQUENCE [LARGE SCALE GENOMIC DNA]</scope>
    <source>
        <strain evidence="8">CG2_30_33_13</strain>
    </source>
</reference>
<evidence type="ECO:0000256" key="4">
    <source>
        <dbReference type="ARBA" id="ARBA00022833"/>
    </source>
</evidence>
<dbReference type="InterPro" id="IPR001915">
    <property type="entry name" value="Peptidase_M48"/>
</dbReference>
<keyword evidence="2" id="KW-0479">Metal-binding</keyword>
<dbReference type="InterPro" id="IPR051156">
    <property type="entry name" value="Mito/Outer_Membr_Metalloprot"/>
</dbReference>
<gene>
    <name evidence="8" type="ORF">AUK42_02965</name>
</gene>
<sequence length="371" mass="42747">MRKNKLVLAIIFLLVIIGFLWISINSFATERDLAKEQQLGKKLSIDIEKKYEVVEDLNQNLSITEIGNKLAKASELEGMKYHFKILKIDGPNAFSIPGGYIYVTYDLFDYIQSDDELAGILAHEIAHIIHNHALKQTRDNTKYNLLTILAVLLTREPDVALLGKLTTITFLNQYSRDYEEEADLTAIDLSIKVGYNPVGFLTYLERQYTREMFKPSVDLGIFQTHPDTKDRVAYVKETLEEKGIEIDKRATTNYLKVNIKYIYERSFCTGTIYIDNISILNLSFPKNHEIYLKMIEATQNLDKFLTVDLSPYEINIFIEGTTSTLLIRNDKIISLDDSETALLNKSSREVLSETKDKIRRALWEFKLSQPF</sequence>
<dbReference type="GO" id="GO:0004222">
    <property type="term" value="F:metalloendopeptidase activity"/>
    <property type="evidence" value="ECO:0007669"/>
    <property type="project" value="InterPro"/>
</dbReference>
<evidence type="ECO:0000256" key="5">
    <source>
        <dbReference type="ARBA" id="ARBA00023049"/>
    </source>
</evidence>
<dbReference type="Proteomes" id="UP000182763">
    <property type="component" value="Unassembled WGS sequence"/>
</dbReference>
<dbReference type="EMBL" id="MNYY01000057">
    <property type="protein sequence ID" value="OIP71798.1"/>
    <property type="molecule type" value="Genomic_DNA"/>
</dbReference>
<protein>
    <recommendedName>
        <fullName evidence="7">Peptidase M48 domain-containing protein</fullName>
    </recommendedName>
</protein>
<evidence type="ECO:0000256" key="2">
    <source>
        <dbReference type="ARBA" id="ARBA00022723"/>
    </source>
</evidence>
<evidence type="ECO:0000313" key="8">
    <source>
        <dbReference type="EMBL" id="OIP71798.1"/>
    </source>
</evidence>
<dbReference type="GO" id="GO:0016020">
    <property type="term" value="C:membrane"/>
    <property type="evidence" value="ECO:0007669"/>
    <property type="project" value="TreeGrafter"/>
</dbReference>
<dbReference type="GO" id="GO:0046872">
    <property type="term" value="F:metal ion binding"/>
    <property type="evidence" value="ECO:0007669"/>
    <property type="project" value="UniProtKB-KW"/>
</dbReference>
<evidence type="ECO:0000256" key="1">
    <source>
        <dbReference type="ARBA" id="ARBA00022670"/>
    </source>
</evidence>
<dbReference type="STRING" id="1805029.AUK42_02965"/>
<dbReference type="Pfam" id="PF01435">
    <property type="entry name" value="Peptidase_M48"/>
    <property type="match status" value="1"/>
</dbReference>
<keyword evidence="5 6" id="KW-0482">Metalloprotease</keyword>
<dbReference type="Gene3D" id="3.30.2010.10">
    <property type="entry name" value="Metalloproteases ('zincins'), catalytic domain"/>
    <property type="match status" value="1"/>
</dbReference>
<dbReference type="PANTHER" id="PTHR22726">
    <property type="entry name" value="METALLOENDOPEPTIDASE OMA1"/>
    <property type="match status" value="1"/>
</dbReference>
<evidence type="ECO:0000259" key="7">
    <source>
        <dbReference type="Pfam" id="PF01435"/>
    </source>
</evidence>
<dbReference type="GO" id="GO:0051603">
    <property type="term" value="P:proteolysis involved in protein catabolic process"/>
    <property type="evidence" value="ECO:0007669"/>
    <property type="project" value="TreeGrafter"/>
</dbReference>
<comment type="cofactor">
    <cofactor evidence="6">
        <name>Zn(2+)</name>
        <dbReference type="ChEBI" id="CHEBI:29105"/>
    </cofactor>
    <text evidence="6">Binds 1 zinc ion per subunit.</text>
</comment>
<feature type="domain" description="Peptidase M48" evidence="7">
    <location>
        <begin position="59"/>
        <end position="237"/>
    </location>
</feature>
<organism evidence="8 9">
    <name type="scientific">Candidatus Infernicultor aquiphilus</name>
    <dbReference type="NCBI Taxonomy" id="1805029"/>
    <lineage>
        <taxon>Bacteria</taxon>
        <taxon>Pseudomonadati</taxon>
        <taxon>Atribacterota</taxon>
        <taxon>Candidatus Phoenicimicrobiia</taxon>
        <taxon>Candidatus Pheonicimicrobiales</taxon>
        <taxon>Candidatus Phoenicimicrobiaceae</taxon>
        <taxon>Candidatus Infernicultor</taxon>
    </lineage>
</organism>
<dbReference type="AlphaFoldDB" id="A0A1J5GVH7"/>